<dbReference type="Pfam" id="PF17920">
    <property type="entry name" value="TetR_C_16"/>
    <property type="match status" value="1"/>
</dbReference>
<evidence type="ECO:0000313" key="7">
    <source>
        <dbReference type="Proteomes" id="UP001604043"/>
    </source>
</evidence>
<dbReference type="InterPro" id="IPR001647">
    <property type="entry name" value="HTH_TetR"/>
</dbReference>
<evidence type="ECO:0000256" key="4">
    <source>
        <dbReference type="PROSITE-ProRule" id="PRU00335"/>
    </source>
</evidence>
<keyword evidence="3" id="KW-0804">Transcription</keyword>
<evidence type="ECO:0000256" key="1">
    <source>
        <dbReference type="ARBA" id="ARBA00023015"/>
    </source>
</evidence>
<keyword evidence="1" id="KW-0805">Transcription regulation</keyword>
<protein>
    <submittedName>
        <fullName evidence="6">TetR family transcriptional regulator</fullName>
    </submittedName>
</protein>
<dbReference type="SUPFAM" id="SSF46689">
    <property type="entry name" value="Homeodomain-like"/>
    <property type="match status" value="1"/>
</dbReference>
<gene>
    <name evidence="6" type="ORF">V5F30_19930</name>
</gene>
<dbReference type="InterPro" id="IPR050109">
    <property type="entry name" value="HTH-type_TetR-like_transc_reg"/>
</dbReference>
<evidence type="ECO:0000313" key="6">
    <source>
        <dbReference type="EMBL" id="MFG1254494.1"/>
    </source>
</evidence>
<accession>A0ABW6ZLK2</accession>
<name>A0ABW6ZLK2_9HYPH</name>
<dbReference type="PROSITE" id="PS50977">
    <property type="entry name" value="HTH_TETR_2"/>
    <property type="match status" value="1"/>
</dbReference>
<dbReference type="InterPro" id="IPR009057">
    <property type="entry name" value="Homeodomain-like_sf"/>
</dbReference>
<feature type="domain" description="HTH tetR-type" evidence="5">
    <location>
        <begin position="11"/>
        <end position="71"/>
    </location>
</feature>
<sequence length="191" mass="20176">MTKTRDSSAPASGRERILAAAVARFSRQSYDETGLREIAADAGVDVAYVHRAFGSKEQLFHEALKCAVQMDKIFDALGADPARMLAAHLLAEDEPDATVRPMDILIRSLTSPKAAAVLRTAVMEEFVTPLGAHLDTNATQRAALAAALLMGVGILRDVLELPALSEGPGGTLERSVADTLAMVLGQAGPKI</sequence>
<dbReference type="EMBL" id="JBAFUR010000006">
    <property type="protein sequence ID" value="MFG1254494.1"/>
    <property type="molecule type" value="Genomic_DNA"/>
</dbReference>
<dbReference type="Pfam" id="PF00440">
    <property type="entry name" value="TetR_N"/>
    <property type="match status" value="1"/>
</dbReference>
<dbReference type="PANTHER" id="PTHR30055">
    <property type="entry name" value="HTH-TYPE TRANSCRIPTIONAL REGULATOR RUTR"/>
    <property type="match status" value="1"/>
</dbReference>
<proteinExistence type="predicted"/>
<evidence type="ECO:0000256" key="3">
    <source>
        <dbReference type="ARBA" id="ARBA00023163"/>
    </source>
</evidence>
<comment type="caution">
    <text evidence="6">The sequence shown here is derived from an EMBL/GenBank/DDBJ whole genome shotgun (WGS) entry which is preliminary data.</text>
</comment>
<keyword evidence="7" id="KW-1185">Reference proteome</keyword>
<reference evidence="6 7" key="1">
    <citation type="submission" date="2024-02" db="EMBL/GenBank/DDBJ databases">
        <title>Expansion and revision of Xanthobacter and proposal of Roseixanthobacter gen. nov.</title>
        <authorList>
            <person name="Soltysiak M.P.M."/>
            <person name="Jalihal A."/>
            <person name="Ory A."/>
            <person name="Chrisophersen C."/>
            <person name="Lee A.D."/>
            <person name="Boulton J."/>
            <person name="Springer M."/>
        </authorList>
    </citation>
    <scope>NUCLEOTIDE SEQUENCE [LARGE SCALE GENOMIC DNA]</scope>
    <source>
        <strain evidence="6 7">CB5</strain>
    </source>
</reference>
<dbReference type="InterPro" id="IPR036271">
    <property type="entry name" value="Tet_transcr_reg_TetR-rel_C_sf"/>
</dbReference>
<dbReference type="SUPFAM" id="SSF48498">
    <property type="entry name" value="Tetracyclin repressor-like, C-terminal domain"/>
    <property type="match status" value="1"/>
</dbReference>
<feature type="DNA-binding region" description="H-T-H motif" evidence="4">
    <location>
        <begin position="34"/>
        <end position="53"/>
    </location>
</feature>
<dbReference type="Proteomes" id="UP001604043">
    <property type="component" value="Unassembled WGS sequence"/>
</dbReference>
<dbReference type="InterPro" id="IPR041678">
    <property type="entry name" value="TetR_C_16"/>
</dbReference>
<evidence type="ECO:0000259" key="5">
    <source>
        <dbReference type="PROSITE" id="PS50977"/>
    </source>
</evidence>
<organism evidence="6 7">
    <name type="scientific">Xanthobacter aminoxidans</name>
    <dbReference type="NCBI Taxonomy" id="186280"/>
    <lineage>
        <taxon>Bacteria</taxon>
        <taxon>Pseudomonadati</taxon>
        <taxon>Pseudomonadota</taxon>
        <taxon>Alphaproteobacteria</taxon>
        <taxon>Hyphomicrobiales</taxon>
        <taxon>Xanthobacteraceae</taxon>
        <taxon>Xanthobacter</taxon>
    </lineage>
</organism>
<dbReference type="RefSeq" id="WP_038192618.1">
    <property type="nucleotide sequence ID" value="NZ_JBAFUR010000006.1"/>
</dbReference>
<dbReference type="PANTHER" id="PTHR30055:SF234">
    <property type="entry name" value="HTH-TYPE TRANSCRIPTIONAL REGULATOR BETI"/>
    <property type="match status" value="1"/>
</dbReference>
<dbReference type="Gene3D" id="1.10.357.10">
    <property type="entry name" value="Tetracycline Repressor, domain 2"/>
    <property type="match status" value="1"/>
</dbReference>
<evidence type="ECO:0000256" key="2">
    <source>
        <dbReference type="ARBA" id="ARBA00023125"/>
    </source>
</evidence>
<keyword evidence="2 4" id="KW-0238">DNA-binding</keyword>